<evidence type="ECO:0000313" key="6">
    <source>
        <dbReference type="EMBL" id="SCF29623.1"/>
    </source>
</evidence>
<dbReference type="EMBL" id="LT607413">
    <property type="protein sequence ID" value="SCF29623.1"/>
    <property type="molecule type" value="Genomic_DNA"/>
</dbReference>
<dbReference type="PROSITE" id="PS01102">
    <property type="entry name" value="ZF_DKSA_1"/>
    <property type="match status" value="1"/>
</dbReference>
<dbReference type="InterPro" id="IPR000962">
    <property type="entry name" value="Znf_DskA_TraR"/>
</dbReference>
<evidence type="ECO:0000256" key="4">
    <source>
        <dbReference type="PROSITE-ProRule" id="PRU00510"/>
    </source>
</evidence>
<dbReference type="InParanoid" id="A0A1C4Z9G1"/>
<organism evidence="6 7">
    <name type="scientific">Micromonospora echinospora</name>
    <name type="common">Micromonospora purpurea</name>
    <dbReference type="NCBI Taxonomy" id="1877"/>
    <lineage>
        <taxon>Bacteria</taxon>
        <taxon>Bacillati</taxon>
        <taxon>Actinomycetota</taxon>
        <taxon>Actinomycetes</taxon>
        <taxon>Micromonosporales</taxon>
        <taxon>Micromonosporaceae</taxon>
        <taxon>Micromonospora</taxon>
    </lineage>
</organism>
<dbReference type="InterPro" id="IPR020458">
    <property type="entry name" value="Znf_DskA_TraR_CS"/>
</dbReference>
<dbReference type="PROSITE" id="PS51128">
    <property type="entry name" value="ZF_DKSA_2"/>
    <property type="match status" value="1"/>
</dbReference>
<evidence type="ECO:0000256" key="2">
    <source>
        <dbReference type="ARBA" id="ARBA00022771"/>
    </source>
</evidence>
<dbReference type="Proteomes" id="UP000198253">
    <property type="component" value="Chromosome I"/>
</dbReference>
<reference evidence="7" key="1">
    <citation type="submission" date="2016-06" db="EMBL/GenBank/DDBJ databases">
        <authorList>
            <person name="Varghese N."/>
            <person name="Submissions Spin"/>
        </authorList>
    </citation>
    <scope>NUCLEOTIDE SEQUENCE [LARGE SCALE GENOMIC DNA]</scope>
    <source>
        <strain evidence="7">DSM 43816</strain>
    </source>
</reference>
<evidence type="ECO:0000256" key="1">
    <source>
        <dbReference type="ARBA" id="ARBA00022723"/>
    </source>
</evidence>
<evidence type="ECO:0000313" key="7">
    <source>
        <dbReference type="Proteomes" id="UP000198253"/>
    </source>
</evidence>
<evidence type="ECO:0000259" key="5">
    <source>
        <dbReference type="Pfam" id="PF01258"/>
    </source>
</evidence>
<dbReference type="SUPFAM" id="SSF57716">
    <property type="entry name" value="Glucocorticoid receptor-like (DNA-binding domain)"/>
    <property type="match status" value="1"/>
</dbReference>
<sequence length="107" mass="11646">MSIQTSGATQPQWLTALHATLVSQFEEQSARLTQLTADTGDPQQAHTQAALVAATRQSLEQITGALRRIAEGRYEVCEKCGGAIPVERLQALPHARFCVPCQQKHGH</sequence>
<feature type="domain" description="Zinc finger DksA/TraR C4-type" evidence="5">
    <location>
        <begin position="72"/>
        <end position="105"/>
    </location>
</feature>
<dbReference type="Gene3D" id="1.20.120.910">
    <property type="entry name" value="DksA, coiled-coil domain"/>
    <property type="match status" value="1"/>
</dbReference>
<feature type="zinc finger region" description="dksA C4-type" evidence="4">
    <location>
        <begin position="77"/>
        <end position="101"/>
    </location>
</feature>
<keyword evidence="7" id="KW-1185">Reference proteome</keyword>
<keyword evidence="2" id="KW-0863">Zinc-finger</keyword>
<protein>
    <submittedName>
        <fullName evidence="6">Transcriptional regulator, TraR/DksA family</fullName>
    </submittedName>
</protein>
<accession>A0A1C4Z9G1</accession>
<name>A0A1C4Z9G1_MICEC</name>
<gene>
    <name evidence="6" type="ORF">GA0070618_4952</name>
</gene>
<dbReference type="PANTHER" id="PTHR33823:SF4">
    <property type="entry name" value="GENERAL STRESS PROTEIN 16O"/>
    <property type="match status" value="1"/>
</dbReference>
<proteinExistence type="predicted"/>
<keyword evidence="1" id="KW-0479">Metal-binding</keyword>
<dbReference type="Pfam" id="PF01258">
    <property type="entry name" value="zf-dskA_traR"/>
    <property type="match status" value="1"/>
</dbReference>
<dbReference type="GO" id="GO:0008270">
    <property type="term" value="F:zinc ion binding"/>
    <property type="evidence" value="ECO:0007669"/>
    <property type="project" value="UniProtKB-KW"/>
</dbReference>
<evidence type="ECO:0000256" key="3">
    <source>
        <dbReference type="ARBA" id="ARBA00022833"/>
    </source>
</evidence>
<dbReference type="RefSeq" id="WP_088983732.1">
    <property type="nucleotide sequence ID" value="NZ_JBFAII010000020.1"/>
</dbReference>
<keyword evidence="3" id="KW-0862">Zinc</keyword>
<dbReference type="PANTHER" id="PTHR33823">
    <property type="entry name" value="RNA POLYMERASE-BINDING TRANSCRIPTION FACTOR DKSA-RELATED"/>
    <property type="match status" value="1"/>
</dbReference>
<dbReference type="AlphaFoldDB" id="A0A1C4Z9G1"/>
<dbReference type="OrthoDB" id="1121111at2"/>